<evidence type="ECO:0000313" key="2">
    <source>
        <dbReference type="EMBL" id="MDX8482567.1"/>
    </source>
</evidence>
<proteinExistence type="predicted"/>
<evidence type="ECO:0000313" key="3">
    <source>
        <dbReference type="Proteomes" id="UP001287059"/>
    </source>
</evidence>
<organism evidence="2 3">
    <name type="scientific">Mesorhizobium album</name>
    <dbReference type="NCBI Taxonomy" id="3072314"/>
    <lineage>
        <taxon>Bacteria</taxon>
        <taxon>Pseudomonadati</taxon>
        <taxon>Pseudomonadota</taxon>
        <taxon>Alphaproteobacteria</taxon>
        <taxon>Hyphomicrobiales</taxon>
        <taxon>Phyllobacteriaceae</taxon>
        <taxon>Mesorhizobium</taxon>
    </lineage>
</organism>
<gene>
    <name evidence="2" type="ORF">RFN28_29520</name>
</gene>
<keyword evidence="3" id="KW-1185">Reference proteome</keyword>
<comment type="caution">
    <text evidence="2">The sequence shown here is derived from an EMBL/GenBank/DDBJ whole genome shotgun (WGS) entry which is preliminary data.</text>
</comment>
<dbReference type="RefSeq" id="WP_320290661.1">
    <property type="nucleotide sequence ID" value="NZ_JAVIIW010000052.1"/>
</dbReference>
<sequence>MIVPEEADVIRRIFREFASGKSPRAIAVDLNKDGIPGPLGRAWGDTSIQTAMKFAQAHHSRRKDKQIQPFAEAMA</sequence>
<dbReference type="InterPro" id="IPR038109">
    <property type="entry name" value="DNA_bind_recomb_sf"/>
</dbReference>
<dbReference type="InterPro" id="IPR011109">
    <property type="entry name" value="DNA_bind_recombinase_dom"/>
</dbReference>
<dbReference type="Pfam" id="PF07508">
    <property type="entry name" value="Recombinase"/>
    <property type="match status" value="1"/>
</dbReference>
<evidence type="ECO:0000259" key="1">
    <source>
        <dbReference type="PROSITE" id="PS51737"/>
    </source>
</evidence>
<feature type="domain" description="Recombinase" evidence="1">
    <location>
        <begin position="1"/>
        <end position="75"/>
    </location>
</feature>
<dbReference type="Gene3D" id="3.90.1750.20">
    <property type="entry name" value="Putative Large Serine Recombinase, Chain B, Domain 2"/>
    <property type="match status" value="1"/>
</dbReference>
<protein>
    <submittedName>
        <fullName evidence="2">Recombinase family protein</fullName>
    </submittedName>
</protein>
<dbReference type="PROSITE" id="PS51737">
    <property type="entry name" value="RECOMBINASE_DNA_BIND"/>
    <property type="match status" value="1"/>
</dbReference>
<name>A0ABU4Y6J5_9HYPH</name>
<dbReference type="EMBL" id="JAVIIW010000052">
    <property type="protein sequence ID" value="MDX8482567.1"/>
    <property type="molecule type" value="Genomic_DNA"/>
</dbReference>
<reference evidence="2 3" key="1">
    <citation type="submission" date="2023-08" db="EMBL/GenBank/DDBJ databases">
        <title>Implementing the SeqCode for naming new Mesorhizobium species isolated from Vachellia karroo root nodules.</title>
        <authorList>
            <person name="Van Lill M."/>
        </authorList>
    </citation>
    <scope>NUCLEOTIDE SEQUENCE [LARGE SCALE GENOMIC DNA]</scope>
    <source>
        <strain evidence="2 3">VK24D</strain>
    </source>
</reference>
<accession>A0ABU4Y6J5</accession>
<dbReference type="Proteomes" id="UP001287059">
    <property type="component" value="Unassembled WGS sequence"/>
</dbReference>